<keyword evidence="3" id="KW-1185">Reference proteome</keyword>
<comment type="caution">
    <text evidence="2">The sequence shown here is derived from an EMBL/GenBank/DDBJ whole genome shotgun (WGS) entry which is preliminary data.</text>
</comment>
<dbReference type="RefSeq" id="WP_311352784.1">
    <property type="nucleotide sequence ID" value="NZ_JAVRHR010000003.1"/>
</dbReference>
<evidence type="ECO:0008006" key="4">
    <source>
        <dbReference type="Google" id="ProtNLM"/>
    </source>
</evidence>
<organism evidence="2 3">
    <name type="scientific">Croceitalea rosinachiae</name>
    <dbReference type="NCBI Taxonomy" id="3075596"/>
    <lineage>
        <taxon>Bacteria</taxon>
        <taxon>Pseudomonadati</taxon>
        <taxon>Bacteroidota</taxon>
        <taxon>Flavobacteriia</taxon>
        <taxon>Flavobacteriales</taxon>
        <taxon>Flavobacteriaceae</taxon>
        <taxon>Croceitalea</taxon>
    </lineage>
</organism>
<evidence type="ECO:0000313" key="3">
    <source>
        <dbReference type="Proteomes" id="UP001255246"/>
    </source>
</evidence>
<keyword evidence="1" id="KW-0472">Membrane</keyword>
<evidence type="ECO:0000256" key="1">
    <source>
        <dbReference type="SAM" id="Phobius"/>
    </source>
</evidence>
<reference evidence="2 3" key="1">
    <citation type="submission" date="2023-09" db="EMBL/GenBank/DDBJ databases">
        <authorList>
            <person name="Rey-Velasco X."/>
        </authorList>
    </citation>
    <scope>NUCLEOTIDE SEQUENCE [LARGE SCALE GENOMIC DNA]</scope>
    <source>
        <strain evidence="2 3">F388</strain>
    </source>
</reference>
<accession>A0ABU3ADH6</accession>
<evidence type="ECO:0000313" key="2">
    <source>
        <dbReference type="EMBL" id="MDT0608239.1"/>
    </source>
</evidence>
<feature type="transmembrane region" description="Helical" evidence="1">
    <location>
        <begin position="44"/>
        <end position="62"/>
    </location>
</feature>
<feature type="transmembrane region" description="Helical" evidence="1">
    <location>
        <begin position="74"/>
        <end position="93"/>
    </location>
</feature>
<dbReference type="EMBL" id="JAVRHR010000003">
    <property type="protein sequence ID" value="MDT0608239.1"/>
    <property type="molecule type" value="Genomic_DNA"/>
</dbReference>
<proteinExistence type="predicted"/>
<name>A0ABU3ADH6_9FLAO</name>
<dbReference type="InterPro" id="IPR036259">
    <property type="entry name" value="MFS_trans_sf"/>
</dbReference>
<feature type="transmembrane region" description="Helical" evidence="1">
    <location>
        <begin position="118"/>
        <end position="140"/>
    </location>
</feature>
<protein>
    <recommendedName>
        <fullName evidence="4">Disulfide bond formation protein B</fullName>
    </recommendedName>
</protein>
<keyword evidence="1" id="KW-0812">Transmembrane</keyword>
<feature type="transmembrane region" description="Helical" evidence="1">
    <location>
        <begin position="16"/>
        <end position="38"/>
    </location>
</feature>
<sequence>MRKQKVHKINNPLKQVILTALLFMLFGTALELYLLNHFEDIEQLIPLICIAISIVFIFLLFFKKSDGLVHIFKLVLAITALSGIYGAFLHLRANYEFELEMRPTANGWSLFLESMSGALPALAPCSMIVLALIGYSYLILLKKQK</sequence>
<dbReference type="Proteomes" id="UP001255246">
    <property type="component" value="Unassembled WGS sequence"/>
</dbReference>
<gene>
    <name evidence="2" type="ORF">RM706_14425</name>
</gene>
<keyword evidence="1" id="KW-1133">Transmembrane helix</keyword>
<dbReference type="SUPFAM" id="SSF103473">
    <property type="entry name" value="MFS general substrate transporter"/>
    <property type="match status" value="1"/>
</dbReference>